<accession>A0A9X2AD28</accession>
<gene>
    <name evidence="1" type="ORF">MM817_02716</name>
</gene>
<dbReference type="EMBL" id="JALBUF010000013">
    <property type="protein sequence ID" value="MCI0184419.1"/>
    <property type="molecule type" value="Genomic_DNA"/>
</dbReference>
<evidence type="ECO:0000313" key="1">
    <source>
        <dbReference type="EMBL" id="MCI0184419.1"/>
    </source>
</evidence>
<comment type="caution">
    <text evidence="1">The sequence shown here is derived from an EMBL/GenBank/DDBJ whole genome shotgun (WGS) entry which is preliminary data.</text>
</comment>
<keyword evidence="2" id="KW-1185">Reference proteome</keyword>
<reference evidence="1" key="1">
    <citation type="submission" date="2022-03" db="EMBL/GenBank/DDBJ databases">
        <title>Draft Genome Sequence of Firmicute Strain S0AB, a Heterotrophic Iron/Sulfur-Oxidizing Extreme Acidophile.</title>
        <authorList>
            <person name="Vergara E."/>
            <person name="Pakostova E."/>
            <person name="Johnson D.B."/>
            <person name="Holmes D.S."/>
        </authorList>
    </citation>
    <scope>NUCLEOTIDE SEQUENCE</scope>
    <source>
        <strain evidence="1">S0AB</strain>
    </source>
</reference>
<dbReference type="AlphaFoldDB" id="A0A9X2AD28"/>
<organism evidence="1 2">
    <name type="scientific">Sulfoacidibacillus ferrooxidans</name>
    <dbReference type="NCBI Taxonomy" id="2005001"/>
    <lineage>
        <taxon>Bacteria</taxon>
        <taxon>Bacillati</taxon>
        <taxon>Bacillota</taxon>
        <taxon>Bacilli</taxon>
        <taxon>Bacillales</taxon>
        <taxon>Alicyclobacillaceae</taxon>
        <taxon>Sulfoacidibacillus</taxon>
    </lineage>
</organism>
<protein>
    <submittedName>
        <fullName evidence="1">Uncharacterized protein</fullName>
    </submittedName>
</protein>
<dbReference type="Proteomes" id="UP001139263">
    <property type="component" value="Unassembled WGS sequence"/>
</dbReference>
<sequence length="40" mass="4492">MLMRMPHRFPVLLFGPAVIQNGIRMPFFGHLVSVLAPDGE</sequence>
<proteinExistence type="predicted"/>
<name>A0A9X2AD28_9BACL</name>
<evidence type="ECO:0000313" key="2">
    <source>
        <dbReference type="Proteomes" id="UP001139263"/>
    </source>
</evidence>